<dbReference type="STRING" id="263475.AMD00_22330"/>
<organism evidence="3 4">
    <name type="scientific">Viridibacillus arvi</name>
    <dbReference type="NCBI Taxonomy" id="263475"/>
    <lineage>
        <taxon>Bacteria</taxon>
        <taxon>Bacillati</taxon>
        <taxon>Bacillota</taxon>
        <taxon>Bacilli</taxon>
        <taxon>Bacillales</taxon>
        <taxon>Caryophanaceae</taxon>
        <taxon>Viridibacillus</taxon>
    </lineage>
</organism>
<evidence type="ECO:0000313" key="4">
    <source>
        <dbReference type="Proteomes" id="UP000036867"/>
    </source>
</evidence>
<dbReference type="OrthoDB" id="290878at2"/>
<dbReference type="PANTHER" id="PTHR46797">
    <property type="entry name" value="HTH-TYPE TRANSCRIPTIONAL REGULATOR"/>
    <property type="match status" value="1"/>
</dbReference>
<accession>A0A0M0L8N1</accession>
<dbReference type="PROSITE" id="PS50943">
    <property type="entry name" value="HTH_CROC1"/>
    <property type="match status" value="1"/>
</dbReference>
<evidence type="ECO:0000256" key="1">
    <source>
        <dbReference type="ARBA" id="ARBA00023125"/>
    </source>
</evidence>
<dbReference type="CDD" id="cd00093">
    <property type="entry name" value="HTH_XRE"/>
    <property type="match status" value="1"/>
</dbReference>
<dbReference type="InterPro" id="IPR001387">
    <property type="entry name" value="Cro/C1-type_HTH"/>
</dbReference>
<dbReference type="Gene3D" id="1.25.40.10">
    <property type="entry name" value="Tetratricopeptide repeat domain"/>
    <property type="match status" value="2"/>
</dbReference>
<dbReference type="PANTHER" id="PTHR46797:SF1">
    <property type="entry name" value="METHYLPHOSPHONATE SYNTHASE"/>
    <property type="match status" value="1"/>
</dbReference>
<dbReference type="SMART" id="SM00530">
    <property type="entry name" value="HTH_XRE"/>
    <property type="match status" value="1"/>
</dbReference>
<dbReference type="GO" id="GO:0003677">
    <property type="term" value="F:DNA binding"/>
    <property type="evidence" value="ECO:0007669"/>
    <property type="project" value="UniProtKB-KW"/>
</dbReference>
<dbReference type="InterPro" id="IPR050807">
    <property type="entry name" value="TransReg_Diox_bact_type"/>
</dbReference>
<evidence type="ECO:0000313" key="3">
    <source>
        <dbReference type="EMBL" id="KOO47399.1"/>
    </source>
</evidence>
<keyword evidence="1" id="KW-0238">DNA-binding</keyword>
<dbReference type="InterPro" id="IPR011990">
    <property type="entry name" value="TPR-like_helical_dom_sf"/>
</dbReference>
<dbReference type="AlphaFoldDB" id="A0A0M0L8N1"/>
<protein>
    <recommendedName>
        <fullName evidence="2">HTH cro/C1-type domain-containing protein</fullName>
    </recommendedName>
</protein>
<dbReference type="SUPFAM" id="SSF48452">
    <property type="entry name" value="TPR-like"/>
    <property type="match status" value="2"/>
</dbReference>
<name>A0A0M0L8N1_9BACL</name>
<comment type="caution">
    <text evidence="3">The sequence shown here is derived from an EMBL/GenBank/DDBJ whole genome shotgun (WGS) entry which is preliminary data.</text>
</comment>
<proteinExistence type="predicted"/>
<dbReference type="EMBL" id="LILB01000009">
    <property type="protein sequence ID" value="KOO47399.1"/>
    <property type="molecule type" value="Genomic_DNA"/>
</dbReference>
<dbReference type="SUPFAM" id="SSF47413">
    <property type="entry name" value="lambda repressor-like DNA-binding domains"/>
    <property type="match status" value="1"/>
</dbReference>
<dbReference type="Proteomes" id="UP000036867">
    <property type="component" value="Unassembled WGS sequence"/>
</dbReference>
<dbReference type="GO" id="GO:0005829">
    <property type="term" value="C:cytosol"/>
    <property type="evidence" value="ECO:0007669"/>
    <property type="project" value="TreeGrafter"/>
</dbReference>
<dbReference type="InterPro" id="IPR010982">
    <property type="entry name" value="Lambda_DNA-bd_dom_sf"/>
</dbReference>
<dbReference type="GO" id="GO:0003700">
    <property type="term" value="F:DNA-binding transcription factor activity"/>
    <property type="evidence" value="ECO:0007669"/>
    <property type="project" value="TreeGrafter"/>
</dbReference>
<dbReference type="Pfam" id="PF12844">
    <property type="entry name" value="HTH_19"/>
    <property type="match status" value="1"/>
</dbReference>
<dbReference type="PATRIC" id="fig|263475.3.peg.266"/>
<evidence type="ECO:0000259" key="2">
    <source>
        <dbReference type="PROSITE" id="PS50943"/>
    </source>
</evidence>
<keyword evidence="4" id="KW-1185">Reference proteome</keyword>
<feature type="domain" description="HTH cro/C1-type" evidence="2">
    <location>
        <begin position="8"/>
        <end position="61"/>
    </location>
</feature>
<sequence length="410" mass="48357">METLGMRIRKIRKERKLTLAELAGDRLTKGMLSLIENDKANPSMDSLAYIAEQLGIEVSELLEEVSTSELRELLETVKKVIIHSNEQQRERMKLIEPYLERLPVSYEAGQLLVLYSNSKYDIDKVDWEEPLERAIKMFKKMNLMNDWLRAYILKSSTEFIKHNYKKALDILLTVKKEVELNYYVIDELTSLDLLYMVAVEYLAVGMADEGFVVTNEAIKLSKEKRIFYRIDDLYRLAAVKAMMDYNEQDLQYYFKKLEQYADFTEDVPTKRLYLSIKAHYYNTFIKDYEKGNELAEQFKDLDTSETNMPLYFYYLEKGKSLFGMKRFKDALEIFNQIGEFSEFIHHPYDLSIQYELYAYKALCYEQQGQLAKALEEAKIGVDLVKPLIDTPYKQFINDTYEKLKKKADGR</sequence>
<gene>
    <name evidence="3" type="ORF">AMD00_22330</name>
</gene>
<reference evidence="4" key="1">
    <citation type="submission" date="2015-08" db="EMBL/GenBank/DDBJ databases">
        <title>Fjat-10028 dsm 16317.</title>
        <authorList>
            <person name="Liu B."/>
            <person name="Wang J."/>
            <person name="Zhu Y."/>
            <person name="Liu G."/>
            <person name="Chen Q."/>
            <person name="Chen Z."/>
            <person name="Lan J."/>
            <person name="Che J."/>
            <person name="Ge C."/>
            <person name="Shi H."/>
            <person name="Pan Z."/>
            <person name="Liu X."/>
        </authorList>
    </citation>
    <scope>NUCLEOTIDE SEQUENCE [LARGE SCALE GENOMIC DNA]</scope>
    <source>
        <strain evidence="4">DSM 16317</strain>
    </source>
</reference>